<dbReference type="Gene3D" id="3.30.1330.30">
    <property type="match status" value="1"/>
</dbReference>
<sequence length="80" mass="8813">MLEILQHENKTIGIKETAKALKHDKVRTLYVAEDAEAHLVENLVELARSKSIEIIYIDSMKKLGKACQIDVGAAVAAVLI</sequence>
<dbReference type="EMBL" id="WBZB01000049">
    <property type="protein sequence ID" value="KAB3526729.1"/>
    <property type="molecule type" value="Genomic_DNA"/>
</dbReference>
<proteinExistence type="predicted"/>
<comment type="caution">
    <text evidence="2">The sequence shown here is derived from an EMBL/GenBank/DDBJ whole genome shotgun (WGS) entry which is preliminary data.</text>
</comment>
<keyword evidence="3" id="KW-1185">Reference proteome</keyword>
<dbReference type="Proteomes" id="UP000465601">
    <property type="component" value="Unassembled WGS sequence"/>
</dbReference>
<organism evidence="2 3">
    <name type="scientific">Alkaliphilus serpentinus</name>
    <dbReference type="NCBI Taxonomy" id="1482731"/>
    <lineage>
        <taxon>Bacteria</taxon>
        <taxon>Bacillati</taxon>
        <taxon>Bacillota</taxon>
        <taxon>Clostridia</taxon>
        <taxon>Peptostreptococcales</taxon>
        <taxon>Natronincolaceae</taxon>
        <taxon>Alkaliphilus</taxon>
    </lineage>
</organism>
<accession>A0A833HLY4</accession>
<dbReference type="InterPro" id="IPR029064">
    <property type="entry name" value="Ribosomal_eL30-like_sf"/>
</dbReference>
<dbReference type="AlphaFoldDB" id="A0A833HLY4"/>
<name>A0A833HLY4_9FIRM</name>
<dbReference type="OrthoDB" id="2353623at2"/>
<dbReference type="RefSeq" id="WP_151866888.1">
    <property type="nucleotide sequence ID" value="NZ_WBZB01000049.1"/>
</dbReference>
<dbReference type="Pfam" id="PF01248">
    <property type="entry name" value="Ribosomal_L7Ae"/>
    <property type="match status" value="1"/>
</dbReference>
<gene>
    <name evidence="2" type="ORF">F8153_13545</name>
</gene>
<evidence type="ECO:0000313" key="3">
    <source>
        <dbReference type="Proteomes" id="UP000465601"/>
    </source>
</evidence>
<evidence type="ECO:0000259" key="1">
    <source>
        <dbReference type="Pfam" id="PF01248"/>
    </source>
</evidence>
<protein>
    <submittedName>
        <fullName evidence="2">50S ribosomal protein L7ae-like protein</fullName>
    </submittedName>
</protein>
<feature type="domain" description="Ribosomal protein eL8/eL30/eS12/Gadd45" evidence="1">
    <location>
        <begin position="7"/>
        <end position="78"/>
    </location>
</feature>
<reference evidence="2 3" key="1">
    <citation type="submission" date="2019-10" db="EMBL/GenBank/DDBJ databases">
        <title>Alkaliphilus serpentinus sp. nov. and Alkaliphilus pronyensis sp. nov., two novel anaerobic alkaliphilic species isolated from the serpentinized-hosted hydrothermal field of the Prony Bay (New Caledonia).</title>
        <authorList>
            <person name="Postec A."/>
        </authorList>
    </citation>
    <scope>NUCLEOTIDE SEQUENCE [LARGE SCALE GENOMIC DNA]</scope>
    <source>
        <strain evidence="2 3">LacT</strain>
    </source>
</reference>
<keyword evidence="2" id="KW-0687">Ribonucleoprotein</keyword>
<keyword evidence="2" id="KW-0689">Ribosomal protein</keyword>
<dbReference type="InterPro" id="IPR004038">
    <property type="entry name" value="Ribosomal_eL8/eL30/eS12/Gad45"/>
</dbReference>
<evidence type="ECO:0000313" key="2">
    <source>
        <dbReference type="EMBL" id="KAB3526729.1"/>
    </source>
</evidence>
<dbReference type="GO" id="GO:0005840">
    <property type="term" value="C:ribosome"/>
    <property type="evidence" value="ECO:0007669"/>
    <property type="project" value="UniProtKB-KW"/>
</dbReference>
<dbReference type="SUPFAM" id="SSF55315">
    <property type="entry name" value="L30e-like"/>
    <property type="match status" value="1"/>
</dbReference>